<reference evidence="6" key="2">
    <citation type="journal article" date="2018" name="Nat. Microbiol.">
        <title>Leveraging single-cell genomics to expand the fungal tree of life.</title>
        <authorList>
            <person name="Ahrendt S.R."/>
            <person name="Quandt C.A."/>
            <person name="Ciobanu D."/>
            <person name="Clum A."/>
            <person name="Salamov A."/>
            <person name="Andreopoulos B."/>
            <person name="Cheng J.F."/>
            <person name="Woyke T."/>
            <person name="Pelin A."/>
            <person name="Henrissat B."/>
            <person name="Reynolds N.K."/>
            <person name="Benny G.L."/>
            <person name="Smith M.E."/>
            <person name="James T.Y."/>
            <person name="Grigoriev I.V."/>
        </authorList>
    </citation>
    <scope>NUCLEOTIDE SEQUENCE [LARGE SCALE GENOMIC DNA]</scope>
    <source>
        <strain evidence="6">CSF55</strain>
    </source>
</reference>
<dbReference type="SUPFAM" id="SSF52833">
    <property type="entry name" value="Thioredoxin-like"/>
    <property type="match status" value="1"/>
</dbReference>
<evidence type="ECO:0000313" key="5">
    <source>
        <dbReference type="Proteomes" id="UP000030755"/>
    </source>
</evidence>
<dbReference type="AlphaFoldDB" id="A0A075B3U5"/>
<dbReference type="Pfam" id="PF02114">
    <property type="entry name" value="Phosducin"/>
    <property type="match status" value="1"/>
</dbReference>
<evidence type="ECO:0000313" key="4">
    <source>
        <dbReference type="EMBL" id="RKP21364.1"/>
    </source>
</evidence>
<dbReference type="EMBL" id="ML004962">
    <property type="protein sequence ID" value="RKP21364.1"/>
    <property type="molecule type" value="Genomic_DNA"/>
</dbReference>
<dbReference type="PANTHER" id="PTHR46052:SF1">
    <property type="entry name" value="PHOSDUCIN-LIKE PROTEIN"/>
    <property type="match status" value="1"/>
</dbReference>
<organism evidence="3 5">
    <name type="scientific">Rozella allomycis (strain CSF55)</name>
    <dbReference type="NCBI Taxonomy" id="988480"/>
    <lineage>
        <taxon>Eukaryota</taxon>
        <taxon>Fungi</taxon>
        <taxon>Fungi incertae sedis</taxon>
        <taxon>Cryptomycota</taxon>
        <taxon>Cryptomycota incertae sedis</taxon>
        <taxon>Rozella</taxon>
    </lineage>
</organism>
<dbReference type="Gene3D" id="3.40.30.10">
    <property type="entry name" value="Glutaredoxin"/>
    <property type="match status" value="1"/>
</dbReference>
<sequence>MDDPLYEKLHALEDDRSNRDEDSDRTIDSLELGEFIESLEGSDVEIQDDEYCLPANTSDLTPRLHNTGPKGVLEEYKIHQKGQRRENALKTRMVWDMAKKNSLALNKSFGETEKDLEEISKIREKRLRELKQTKVFKRKFGHLYIVEMHQFLREIENEQNAVPIIFISNVISDDCQALNEYMKSLSRKYPFAKFLTMEASQLSDKFDIDVVPILQVYYSGNLSHNFVRLVDYLGENFTSWDLEIFLRKYEILTSNHEGEFDSDIEQEVSDSE</sequence>
<dbReference type="Proteomes" id="UP000030755">
    <property type="component" value="Unassembled WGS sequence"/>
</dbReference>
<keyword evidence="5" id="KW-1185">Reference proteome</keyword>
<protein>
    <submittedName>
        <fullName evidence="3">Thioredoxin-like fold domain-containing protein</fullName>
    </submittedName>
    <submittedName>
        <fullName evidence="4">Thioredoxin-like protein</fullName>
    </submittedName>
</protein>
<dbReference type="PROSITE" id="PS00018">
    <property type="entry name" value="EF_HAND_1"/>
    <property type="match status" value="1"/>
</dbReference>
<dbReference type="InterPro" id="IPR018247">
    <property type="entry name" value="EF_Hand_1_Ca_BS"/>
</dbReference>
<dbReference type="InterPro" id="IPR024253">
    <property type="entry name" value="Phosducin_thioredoxin-like_dom"/>
</dbReference>
<feature type="domain" description="Phosducin" evidence="2">
    <location>
        <begin position="83"/>
        <end position="253"/>
    </location>
</feature>
<dbReference type="OrthoDB" id="70588at2759"/>
<gene>
    <name evidence="3" type="ORF">O9G_003270</name>
    <name evidence="4" type="ORF">ROZALSC1DRAFT_27231</name>
</gene>
<dbReference type="STRING" id="988480.A0A075B3U5"/>
<name>A0A075B3U5_ROZAC</name>
<evidence type="ECO:0000313" key="3">
    <source>
        <dbReference type="EMBL" id="EPZ35787.1"/>
    </source>
</evidence>
<dbReference type="InterPro" id="IPR051499">
    <property type="entry name" value="Phosducin-like_reg"/>
</dbReference>
<accession>A0A075B3U5</accession>
<dbReference type="InterPro" id="IPR036249">
    <property type="entry name" value="Thioredoxin-like_sf"/>
</dbReference>
<dbReference type="HOGENOM" id="CLU_1023608_0_0_1"/>
<evidence type="ECO:0000313" key="6">
    <source>
        <dbReference type="Proteomes" id="UP000281549"/>
    </source>
</evidence>
<dbReference type="Proteomes" id="UP000281549">
    <property type="component" value="Unassembled WGS sequence"/>
</dbReference>
<dbReference type="EMBL" id="KE560757">
    <property type="protein sequence ID" value="EPZ35787.1"/>
    <property type="molecule type" value="Genomic_DNA"/>
</dbReference>
<reference evidence="3 5" key="1">
    <citation type="journal article" date="2013" name="Curr. Biol.">
        <title>Shared signatures of parasitism and phylogenomics unite Cryptomycota and microsporidia.</title>
        <authorList>
            <person name="James T.Y."/>
            <person name="Pelin A."/>
            <person name="Bonen L."/>
            <person name="Ahrendt S."/>
            <person name="Sain D."/>
            <person name="Corradi N."/>
            <person name="Stajich J.E."/>
        </authorList>
    </citation>
    <scope>NUCLEOTIDE SEQUENCE [LARGE SCALE GENOMIC DNA]</scope>
    <source>
        <strain evidence="3">CSF55</strain>
        <strain evidence="3">CSF55</strain>
    </source>
</reference>
<reference evidence="4" key="3">
    <citation type="submission" date="2018-08" db="EMBL/GenBank/DDBJ databases">
        <title>Leveraging single-cell genomics to expand the Fungal Tree of Life.</title>
        <authorList>
            <consortium name="DOE Joint Genome Institute"/>
            <person name="Ahrendt S.R."/>
            <person name="Quandt C.A."/>
            <person name="Ciobanu D."/>
            <person name="Clum A."/>
            <person name="Salamov A."/>
            <person name="Andreopoulos B."/>
            <person name="Cheng J.-F."/>
            <person name="Woyke T."/>
            <person name="Pelin A."/>
            <person name="Henrissat B."/>
            <person name="Reynolds N."/>
            <person name="Benny G.L."/>
            <person name="Smith M.E."/>
            <person name="James T.Y."/>
            <person name="Grigoriev I.V."/>
        </authorList>
    </citation>
    <scope>NUCLEOTIDE SEQUENCE</scope>
    <source>
        <strain evidence="4">CSF55</strain>
    </source>
</reference>
<evidence type="ECO:0000256" key="1">
    <source>
        <dbReference type="ARBA" id="ARBA00009686"/>
    </source>
</evidence>
<evidence type="ECO:0000259" key="2">
    <source>
        <dbReference type="Pfam" id="PF02114"/>
    </source>
</evidence>
<comment type="similarity">
    <text evidence="1">Belongs to the phosducin family.</text>
</comment>
<dbReference type="PANTHER" id="PTHR46052">
    <property type="entry name" value="PHOSDUCIN-LIKE PROTEIN"/>
    <property type="match status" value="1"/>
</dbReference>
<proteinExistence type="inferred from homology"/>